<sequence>MCERMATVFLLLLSLVALPAARAQCYKPNNRFDSWNTGNLTNGNGFDPTCSTLLCINGSCVDDAPVGSLCAENEIESIDPFANSGDCCPFSHIPTCKTYCSEPSGKLFIRTNATVQTGTCGNRKPNSSSCIIDDECISNKCVFSAAGPKYCEVAPAITTTSVATSPFSTTRTTSTYTTTWTPTSDSGSSSSDNGRTIIILPVKWIIVIAIVVIVIGGGILYGLVICIGSCLGCGPCVRITKKWDEEAEAKKQAKEAERLAQAQAQGQVPPGTVDGMQVAGQPVPVQMTPVTPYSPAYPPTYAAATPMNSQQPPVTVPFVQMSGAQYPSTPTPAAVPTQPQNAYQYSH</sequence>
<evidence type="ECO:0000256" key="2">
    <source>
        <dbReference type="SAM" id="Phobius"/>
    </source>
</evidence>
<keyword evidence="2" id="KW-0812">Transmembrane</keyword>
<feature type="transmembrane region" description="Helical" evidence="2">
    <location>
        <begin position="204"/>
        <end position="233"/>
    </location>
</feature>
<evidence type="ECO:0000256" key="1">
    <source>
        <dbReference type="SAM" id="MobiDB-lite"/>
    </source>
</evidence>
<evidence type="ECO:0000256" key="3">
    <source>
        <dbReference type="SAM" id="SignalP"/>
    </source>
</evidence>
<evidence type="ECO:0000313" key="5">
    <source>
        <dbReference type="Proteomes" id="UP001212841"/>
    </source>
</evidence>
<keyword evidence="2" id="KW-0472">Membrane</keyword>
<reference evidence="4" key="1">
    <citation type="submission" date="2020-05" db="EMBL/GenBank/DDBJ databases">
        <title>Phylogenomic resolution of chytrid fungi.</title>
        <authorList>
            <person name="Stajich J.E."/>
            <person name="Amses K."/>
            <person name="Simmons R."/>
            <person name="Seto K."/>
            <person name="Myers J."/>
            <person name="Bonds A."/>
            <person name="Quandt C.A."/>
            <person name="Barry K."/>
            <person name="Liu P."/>
            <person name="Grigoriev I."/>
            <person name="Longcore J.E."/>
            <person name="James T.Y."/>
        </authorList>
    </citation>
    <scope>NUCLEOTIDE SEQUENCE</scope>
    <source>
        <strain evidence="4">JEL0318</strain>
    </source>
</reference>
<accession>A0AAD5SQS8</accession>
<dbReference type="AlphaFoldDB" id="A0AAD5SQS8"/>
<feature type="region of interest" description="Disordered" evidence="1">
    <location>
        <begin position="173"/>
        <end position="192"/>
    </location>
</feature>
<evidence type="ECO:0008006" key="6">
    <source>
        <dbReference type="Google" id="ProtNLM"/>
    </source>
</evidence>
<name>A0AAD5SQS8_9FUNG</name>
<feature type="chain" id="PRO_5042174820" description="Mid2 domain-containing protein" evidence="3">
    <location>
        <begin position="24"/>
        <end position="347"/>
    </location>
</feature>
<keyword evidence="3" id="KW-0732">Signal</keyword>
<dbReference type="EMBL" id="JADGJD010000029">
    <property type="protein sequence ID" value="KAJ3056540.1"/>
    <property type="molecule type" value="Genomic_DNA"/>
</dbReference>
<keyword evidence="5" id="KW-1185">Reference proteome</keyword>
<keyword evidence="2" id="KW-1133">Transmembrane helix</keyword>
<comment type="caution">
    <text evidence="4">The sequence shown here is derived from an EMBL/GenBank/DDBJ whole genome shotgun (WGS) entry which is preliminary data.</text>
</comment>
<dbReference type="Proteomes" id="UP001212841">
    <property type="component" value="Unassembled WGS sequence"/>
</dbReference>
<protein>
    <recommendedName>
        <fullName evidence="6">Mid2 domain-containing protein</fullName>
    </recommendedName>
</protein>
<feature type="signal peptide" evidence="3">
    <location>
        <begin position="1"/>
        <end position="23"/>
    </location>
</feature>
<gene>
    <name evidence="4" type="ORF">HK097_006173</name>
</gene>
<feature type="compositionally biased region" description="Low complexity" evidence="1">
    <location>
        <begin position="327"/>
        <end position="347"/>
    </location>
</feature>
<feature type="region of interest" description="Disordered" evidence="1">
    <location>
        <begin position="326"/>
        <end position="347"/>
    </location>
</feature>
<organism evidence="4 5">
    <name type="scientific">Rhizophlyctis rosea</name>
    <dbReference type="NCBI Taxonomy" id="64517"/>
    <lineage>
        <taxon>Eukaryota</taxon>
        <taxon>Fungi</taxon>
        <taxon>Fungi incertae sedis</taxon>
        <taxon>Chytridiomycota</taxon>
        <taxon>Chytridiomycota incertae sedis</taxon>
        <taxon>Chytridiomycetes</taxon>
        <taxon>Rhizophlyctidales</taxon>
        <taxon>Rhizophlyctidaceae</taxon>
        <taxon>Rhizophlyctis</taxon>
    </lineage>
</organism>
<evidence type="ECO:0000313" key="4">
    <source>
        <dbReference type="EMBL" id="KAJ3056540.1"/>
    </source>
</evidence>
<proteinExistence type="predicted"/>